<feature type="signal peptide" evidence="1">
    <location>
        <begin position="1"/>
        <end position="23"/>
    </location>
</feature>
<name>A0ABW3RFM6_9FLAO</name>
<organism evidence="2 3">
    <name type="scientific">Hwangdonia seohaensis</name>
    <dbReference type="NCBI Taxonomy" id="1240727"/>
    <lineage>
        <taxon>Bacteria</taxon>
        <taxon>Pseudomonadati</taxon>
        <taxon>Bacteroidota</taxon>
        <taxon>Flavobacteriia</taxon>
        <taxon>Flavobacteriales</taxon>
        <taxon>Flavobacteriaceae</taxon>
        <taxon>Hwangdonia</taxon>
    </lineage>
</organism>
<evidence type="ECO:0000313" key="3">
    <source>
        <dbReference type="Proteomes" id="UP001597163"/>
    </source>
</evidence>
<dbReference type="RefSeq" id="WP_311942470.1">
    <property type="nucleotide sequence ID" value="NZ_JAVSCK010000005.1"/>
</dbReference>
<gene>
    <name evidence="2" type="ORF">ACFQ2E_15505</name>
</gene>
<keyword evidence="1" id="KW-0732">Signal</keyword>
<keyword evidence="3" id="KW-1185">Reference proteome</keyword>
<evidence type="ECO:0000313" key="2">
    <source>
        <dbReference type="EMBL" id="MFD1163836.1"/>
    </source>
</evidence>
<evidence type="ECO:0000256" key="1">
    <source>
        <dbReference type="SAM" id="SignalP"/>
    </source>
</evidence>
<feature type="chain" id="PRO_5046282259" description="Lipoprotein" evidence="1">
    <location>
        <begin position="24"/>
        <end position="149"/>
    </location>
</feature>
<sequence>MKTLKKTFIAFMAVTLVSCTSLYDHFTYTETIKTKLDAISLIDKSDAPYSDSEVQITDLKNQMKKMVIYEKGKDKNQLTTKMWELISSDKHLMGSYLKLWEEKGSLNTAFKEQAKPQIEEAFNLMIFYEEKKDKQSQNALTQFINQFNL</sequence>
<dbReference type="PROSITE" id="PS51257">
    <property type="entry name" value="PROKAR_LIPOPROTEIN"/>
    <property type="match status" value="1"/>
</dbReference>
<dbReference type="Proteomes" id="UP001597163">
    <property type="component" value="Unassembled WGS sequence"/>
</dbReference>
<accession>A0ABW3RFM6</accession>
<protein>
    <recommendedName>
        <fullName evidence="4">Lipoprotein</fullName>
    </recommendedName>
</protein>
<reference evidence="3" key="1">
    <citation type="journal article" date="2019" name="Int. J. Syst. Evol. Microbiol.">
        <title>The Global Catalogue of Microorganisms (GCM) 10K type strain sequencing project: providing services to taxonomists for standard genome sequencing and annotation.</title>
        <authorList>
            <consortium name="The Broad Institute Genomics Platform"/>
            <consortium name="The Broad Institute Genome Sequencing Center for Infectious Disease"/>
            <person name="Wu L."/>
            <person name="Ma J."/>
        </authorList>
    </citation>
    <scope>NUCLEOTIDE SEQUENCE [LARGE SCALE GENOMIC DNA]</scope>
    <source>
        <strain evidence="3">CCUG 63246</strain>
    </source>
</reference>
<comment type="caution">
    <text evidence="2">The sequence shown here is derived from an EMBL/GenBank/DDBJ whole genome shotgun (WGS) entry which is preliminary data.</text>
</comment>
<dbReference type="EMBL" id="JBHTLJ010000005">
    <property type="protein sequence ID" value="MFD1163836.1"/>
    <property type="molecule type" value="Genomic_DNA"/>
</dbReference>
<proteinExistence type="predicted"/>
<evidence type="ECO:0008006" key="4">
    <source>
        <dbReference type="Google" id="ProtNLM"/>
    </source>
</evidence>